<gene>
    <name evidence="2" type="ORF">Zmor_023954</name>
</gene>
<comment type="caution">
    <text evidence="2">The sequence shown here is derived from an EMBL/GenBank/DDBJ whole genome shotgun (WGS) entry which is preliminary data.</text>
</comment>
<feature type="compositionally biased region" description="Low complexity" evidence="1">
    <location>
        <begin position="84"/>
        <end position="95"/>
    </location>
</feature>
<sequence>MLPYYVNAPRTGAIKLNSPPFPYQNTCTSLGNPNYLRNVWLSGEFLPVPTNTRIGQADASGVCQSGHILPFSRLLHRPPPPGSAPLSSSPVLLSPQQQWENDDSSDADRGNSGLPGCGSTVSINRAINRRLREHTGGG</sequence>
<keyword evidence="3" id="KW-1185">Reference proteome</keyword>
<dbReference type="EMBL" id="JALNTZ010000007">
    <property type="protein sequence ID" value="KAJ3646364.1"/>
    <property type="molecule type" value="Genomic_DNA"/>
</dbReference>
<evidence type="ECO:0000313" key="3">
    <source>
        <dbReference type="Proteomes" id="UP001168821"/>
    </source>
</evidence>
<organism evidence="2 3">
    <name type="scientific">Zophobas morio</name>
    <dbReference type="NCBI Taxonomy" id="2755281"/>
    <lineage>
        <taxon>Eukaryota</taxon>
        <taxon>Metazoa</taxon>
        <taxon>Ecdysozoa</taxon>
        <taxon>Arthropoda</taxon>
        <taxon>Hexapoda</taxon>
        <taxon>Insecta</taxon>
        <taxon>Pterygota</taxon>
        <taxon>Neoptera</taxon>
        <taxon>Endopterygota</taxon>
        <taxon>Coleoptera</taxon>
        <taxon>Polyphaga</taxon>
        <taxon>Cucujiformia</taxon>
        <taxon>Tenebrionidae</taxon>
        <taxon>Zophobas</taxon>
    </lineage>
</organism>
<protein>
    <submittedName>
        <fullName evidence="2">Uncharacterized protein</fullName>
    </submittedName>
</protein>
<evidence type="ECO:0000256" key="1">
    <source>
        <dbReference type="SAM" id="MobiDB-lite"/>
    </source>
</evidence>
<proteinExistence type="predicted"/>
<reference evidence="2" key="1">
    <citation type="journal article" date="2023" name="G3 (Bethesda)">
        <title>Whole genome assemblies of Zophobas morio and Tenebrio molitor.</title>
        <authorList>
            <person name="Kaur S."/>
            <person name="Stinson S.A."/>
            <person name="diCenzo G.C."/>
        </authorList>
    </citation>
    <scope>NUCLEOTIDE SEQUENCE</scope>
    <source>
        <strain evidence="2">QUZm001</strain>
    </source>
</reference>
<dbReference type="Proteomes" id="UP001168821">
    <property type="component" value="Unassembled WGS sequence"/>
</dbReference>
<dbReference type="AlphaFoldDB" id="A0AA38I475"/>
<accession>A0AA38I475</accession>
<name>A0AA38I475_9CUCU</name>
<evidence type="ECO:0000313" key="2">
    <source>
        <dbReference type="EMBL" id="KAJ3646364.1"/>
    </source>
</evidence>
<feature type="region of interest" description="Disordered" evidence="1">
    <location>
        <begin position="73"/>
        <end position="120"/>
    </location>
</feature>